<organism evidence="1 2">
    <name type="scientific">Rhodococcus hoagii</name>
    <name type="common">Corynebacterium equii</name>
    <dbReference type="NCBI Taxonomy" id="43767"/>
    <lineage>
        <taxon>Bacteria</taxon>
        <taxon>Bacillati</taxon>
        <taxon>Actinomycetota</taxon>
        <taxon>Actinomycetes</taxon>
        <taxon>Mycobacteriales</taxon>
        <taxon>Nocardiaceae</taxon>
        <taxon>Prescottella</taxon>
    </lineage>
</organism>
<accession>A0AAE5IWN4</accession>
<dbReference type="EMBL" id="LWIC01000001">
    <property type="protein sequence ID" value="ORM31287.1"/>
    <property type="molecule type" value="Genomic_DNA"/>
</dbReference>
<comment type="caution">
    <text evidence="1">The sequence shown here is derived from an EMBL/GenBank/DDBJ whole genome shotgun (WGS) entry which is preliminary data.</text>
</comment>
<protein>
    <submittedName>
        <fullName evidence="1">Uncharacterized protein</fullName>
    </submittedName>
</protein>
<reference evidence="1 2" key="1">
    <citation type="journal article" date="2016" name="Genome Biol. Evol.">
        <title>Pangenome and Phylogenomic Analysis of the Pathogenic Actinobacterium Rhodococcus equi.</title>
        <authorList>
            <person name="Anastasi E."/>
            <person name="MacArthur I."/>
            <person name="Scortti M."/>
            <person name="Alvarez S."/>
            <person name="Giguere S."/>
            <person name="Vazquez-Boland J.A."/>
        </authorList>
    </citation>
    <scope>NUCLEOTIDE SEQUENCE [LARGE SCALE GENOMIC DNA]</scope>
    <source>
        <strain evidence="1 2">PAM1271</strain>
    </source>
</reference>
<evidence type="ECO:0000313" key="2">
    <source>
        <dbReference type="Proteomes" id="UP000193518"/>
    </source>
</evidence>
<gene>
    <name evidence="1" type="ORF">A5N68_03520</name>
</gene>
<evidence type="ECO:0000313" key="1">
    <source>
        <dbReference type="EMBL" id="ORM31287.1"/>
    </source>
</evidence>
<sequence length="81" mass="8987">MSIEKQVDELQSTLNQLYSHINGDLMERLAPILGPDTEGLSDVEVAGEADISPLRNQLQQVTHFAQSISADLGRITRRIEL</sequence>
<dbReference type="RefSeq" id="WP_084967867.1">
    <property type="nucleotide sequence ID" value="NZ_AP025268.1"/>
</dbReference>
<dbReference type="AlphaFoldDB" id="A0AAE5IWN4"/>
<proteinExistence type="predicted"/>
<name>A0AAE5IWN4_RHOHA</name>
<dbReference type="Proteomes" id="UP000193518">
    <property type="component" value="Unassembled WGS sequence"/>
</dbReference>